<dbReference type="SUPFAM" id="SSF56935">
    <property type="entry name" value="Porins"/>
    <property type="match status" value="1"/>
</dbReference>
<proteinExistence type="predicted"/>
<name>A0A5C8GL72_9BACT</name>
<dbReference type="RefSeq" id="WP_147785485.1">
    <property type="nucleotide sequence ID" value="NZ_SDIK01000018.1"/>
</dbReference>
<organism evidence="2 3">
    <name type="scientific">Prevotella brunnea</name>
    <dbReference type="NCBI Taxonomy" id="2508867"/>
    <lineage>
        <taxon>Bacteria</taxon>
        <taxon>Pseudomonadati</taxon>
        <taxon>Bacteroidota</taxon>
        <taxon>Bacteroidia</taxon>
        <taxon>Bacteroidales</taxon>
        <taxon>Prevotellaceae</taxon>
        <taxon>Prevotella</taxon>
    </lineage>
</organism>
<reference evidence="3" key="1">
    <citation type="submission" date="2019-05" db="EMBL/GenBank/DDBJ databases">
        <title>Prevotella brunnea sp. nov., isolated from a wound of a patient.</title>
        <authorList>
            <person name="Buhl M."/>
        </authorList>
    </citation>
    <scope>NUCLEOTIDE SEQUENCE [LARGE SCALE GENOMIC DNA]</scope>
    <source>
        <strain evidence="3">A2672</strain>
    </source>
</reference>
<gene>
    <name evidence="2" type="ORF">ETF27_02990</name>
</gene>
<evidence type="ECO:0000256" key="1">
    <source>
        <dbReference type="SAM" id="SignalP"/>
    </source>
</evidence>
<keyword evidence="2" id="KW-0378">Hydrolase</keyword>
<accession>A0A5C8GL72</accession>
<dbReference type="AlphaFoldDB" id="A0A5C8GL72"/>
<keyword evidence="3" id="KW-1185">Reference proteome</keyword>
<evidence type="ECO:0000313" key="3">
    <source>
        <dbReference type="Proteomes" id="UP000321612"/>
    </source>
</evidence>
<dbReference type="Proteomes" id="UP000321612">
    <property type="component" value="Unassembled WGS sequence"/>
</dbReference>
<evidence type="ECO:0000313" key="2">
    <source>
        <dbReference type="EMBL" id="TXJ62837.1"/>
    </source>
</evidence>
<dbReference type="OrthoDB" id="603275at2"/>
<dbReference type="GO" id="GO:0004180">
    <property type="term" value="F:carboxypeptidase activity"/>
    <property type="evidence" value="ECO:0007669"/>
    <property type="project" value="UniProtKB-KW"/>
</dbReference>
<dbReference type="EMBL" id="SDIK01000018">
    <property type="protein sequence ID" value="TXJ62837.1"/>
    <property type="molecule type" value="Genomic_DNA"/>
</dbReference>
<dbReference type="InterPro" id="IPR008969">
    <property type="entry name" value="CarboxyPept-like_regulatory"/>
</dbReference>
<feature type="chain" id="PRO_5022821347" evidence="1">
    <location>
        <begin position="24"/>
        <end position="844"/>
    </location>
</feature>
<keyword evidence="2" id="KW-0645">Protease</keyword>
<keyword evidence="2" id="KW-0121">Carboxypeptidase</keyword>
<sequence>MKTAWRLLLFILLSLSATSSLKAQTTGYVRNEDGKSVAHAYVLVYDKGNKLLSFATTDNNGFFALGKAIIKPGRRIVIRCLGYREEQIKTDKATSTPFHVILRREEIGLKEVVVSAKPIREYNDTTQFLVSAFTDGMEKNVEEMLKKLPGIEVDNNGDIAYRGKHISKITLDHADMFGTNYKTASKTIPAKFIGTVEVIKNYQENRQLKDVQRSNDMILNLSLKSDMRLQKPVGQMEMGGGYRHRYNEVGNLLLMNKKFKLYDAMGFSNIRSSQFASFEDLIRLHSAEIVGDHLYNFAHRDNIDYAEQKSEYNSLNMVWQPKKALTISSQFNVEKNRYQTESREETSYFNNAVKIDIYTFLKNSPIWLNNNFQIKYDLCPTTTLTLLGKIVHANKKVNNKFTEDMSSAFATQTKATYVEGKINLSHAFKNKAAVIISNTTMGNRDNQSFGFNNSIYDICQNFNHQDVLNLFSIQYYKKERGWAWNVETGQNYRKERATLTHDSFDNQVKYNEHLLFTKGDITFHLGKSRIELKTLLGYWQQKLIDTSGKNTKSERMRIEPELLFEGDWGRHYLSLSCDYTQGKIMPTEYLGRYTDYREYTEPASFVNDHTGDFHINSLYRYSPSVRTSILAIYNYSLSQNNWVDAIRITENMDYILPTEVKNNRTHFGNLSVSHYIDTIRQGFKLSASINKNSFQTEYEDNGSRNVNSVSVHSTLSLRSAFSGWFNYVMGARYTFSSVSGIGSKPSRTRDYSFYQDLIGSFGKNLKVKFTFDEHFLGRNHTFYLFVRPYLSYGLPKKDITLTLTTYNIFNNKNIREYNVTAISSSEYYYKIVPTYCLLSVSFRY</sequence>
<keyword evidence="1" id="KW-0732">Signal</keyword>
<comment type="caution">
    <text evidence="2">The sequence shown here is derived from an EMBL/GenBank/DDBJ whole genome shotgun (WGS) entry which is preliminary data.</text>
</comment>
<dbReference type="SUPFAM" id="SSF49464">
    <property type="entry name" value="Carboxypeptidase regulatory domain-like"/>
    <property type="match status" value="1"/>
</dbReference>
<protein>
    <submittedName>
        <fullName evidence="2">Carboxypeptidase-like regulatory domain-containing protein</fullName>
    </submittedName>
</protein>
<feature type="signal peptide" evidence="1">
    <location>
        <begin position="1"/>
        <end position="23"/>
    </location>
</feature>